<proteinExistence type="predicted"/>
<reference evidence="1" key="1">
    <citation type="journal article" date="2013" name="Environ. Microbiol.">
        <title>Microbiota from the distal guts of lean and obese adolescents exhibit partial functional redundancy besides clear differences in community structure.</title>
        <authorList>
            <person name="Ferrer M."/>
            <person name="Ruiz A."/>
            <person name="Lanza F."/>
            <person name="Haange S.B."/>
            <person name="Oberbach A."/>
            <person name="Till H."/>
            <person name="Bargiela R."/>
            <person name="Campoy C."/>
            <person name="Segura M.T."/>
            <person name="Richter M."/>
            <person name="von Bergen M."/>
            <person name="Seifert J."/>
            <person name="Suarez A."/>
        </authorList>
    </citation>
    <scope>NUCLEOTIDE SEQUENCE</scope>
</reference>
<feature type="non-terminal residue" evidence="1">
    <location>
        <position position="35"/>
    </location>
</feature>
<comment type="caution">
    <text evidence="1">The sequence shown here is derived from an EMBL/GenBank/DDBJ whole genome shotgun (WGS) entry which is preliminary data.</text>
</comment>
<protein>
    <submittedName>
        <fullName evidence="1">Uncharacterized protein</fullName>
    </submittedName>
</protein>
<organism evidence="1">
    <name type="scientific">human gut metagenome</name>
    <dbReference type="NCBI Taxonomy" id="408170"/>
    <lineage>
        <taxon>unclassified sequences</taxon>
        <taxon>metagenomes</taxon>
        <taxon>organismal metagenomes</taxon>
    </lineage>
</organism>
<gene>
    <name evidence="1" type="ORF">OBE_10403</name>
</gene>
<dbReference type="AlphaFoldDB" id="K1SV38"/>
<sequence>MPTCGEWECDNTATSANKITAAHVLKPCYMEDDHT</sequence>
<name>K1SV38_9ZZZZ</name>
<evidence type="ECO:0000313" key="1">
    <source>
        <dbReference type="EMBL" id="EKC57670.1"/>
    </source>
</evidence>
<accession>K1SV38</accession>
<dbReference type="EMBL" id="AJWZ01007166">
    <property type="protein sequence ID" value="EKC57670.1"/>
    <property type="molecule type" value="Genomic_DNA"/>
</dbReference>